<reference evidence="1" key="1">
    <citation type="journal article" date="1997" name="Proc. Natl. Acad. Sci. U.S.A.">
        <title>Direct isolation of human transcribed sequences from yeast artificial chromosomes through the application of RNA fingerprinting.</title>
        <authorList>
            <person name="Still I.H."/>
            <person name="Vince P."/>
            <person name="Cowell J.K."/>
        </authorList>
    </citation>
    <scope>NUCLEOTIDE SEQUENCE</scope>
</reference>
<organism evidence="1">
    <name type="scientific">Homo sapiens</name>
    <name type="common">Human</name>
    <dbReference type="NCBI Taxonomy" id="9606"/>
    <lineage>
        <taxon>Eukaryota</taxon>
        <taxon>Metazoa</taxon>
        <taxon>Chordata</taxon>
        <taxon>Craniata</taxon>
        <taxon>Vertebrata</taxon>
        <taxon>Euteleostomi</taxon>
        <taxon>Mammalia</taxon>
        <taxon>Eutheria</taxon>
        <taxon>Euarchontoglires</taxon>
        <taxon>Primates</taxon>
        <taxon>Haplorrhini</taxon>
        <taxon>Catarrhini</taxon>
        <taxon>Hominidae</taxon>
        <taxon>Homo</taxon>
    </lineage>
</organism>
<dbReference type="EMBL" id="U82310">
    <property type="protein sequence ID" value="AAB72231.1"/>
    <property type="molecule type" value="mRNA"/>
</dbReference>
<name>O00248_HUMAN</name>
<gene>
    <name evidence="2" type="ORF">hCG_2020606</name>
</gene>
<sequence length="74" mass="7658">MLSSAAGLARSYAVPSENKNSGLLVQKVLRISKLTSGALAQHGPGATDATCHEAVLLCSLNHAYDLSWGSFSPS</sequence>
<proteinExistence type="evidence at transcript level"/>
<dbReference type="AlphaFoldDB" id="O00248"/>
<evidence type="ECO:0000313" key="1">
    <source>
        <dbReference type="EMBL" id="AAB72231.1"/>
    </source>
</evidence>
<feature type="non-terminal residue" evidence="1">
    <location>
        <position position="74"/>
    </location>
</feature>
<protein>
    <submittedName>
        <fullName evidence="2">HCG2020606</fullName>
    </submittedName>
</protein>
<evidence type="ECO:0000313" key="2">
    <source>
        <dbReference type="EMBL" id="EAX08366.1"/>
    </source>
</evidence>
<accession>O00248</accession>
<reference evidence="2" key="3">
    <citation type="submission" date="2005-07" db="EMBL/GenBank/DDBJ databases">
        <authorList>
            <person name="Mural R.J."/>
            <person name="Istrail S."/>
            <person name="Sutton G."/>
            <person name="Florea L."/>
            <person name="Halpern A.L."/>
            <person name="Mobarry C.M."/>
            <person name="Lippert R."/>
            <person name="Walenz B."/>
            <person name="Shatkay H."/>
            <person name="Dew I."/>
            <person name="Miller J.R."/>
            <person name="Flanigan M.J."/>
            <person name="Edwards N.J."/>
            <person name="Bolanos R."/>
            <person name="Fasulo D."/>
            <person name="Halldorsson B.V."/>
            <person name="Hannenhalli S."/>
            <person name="Turner R."/>
            <person name="Yooseph S."/>
            <person name="Lu F."/>
            <person name="Nusskern D.R."/>
            <person name="Shue B.C."/>
            <person name="Zheng X.H."/>
            <person name="Zhong F."/>
            <person name="Delcher A.L."/>
            <person name="Huson D.H."/>
            <person name="Kravitz S.A."/>
            <person name="Mouchard L."/>
            <person name="Reinert K."/>
            <person name="Remington K.A."/>
            <person name="Clark A.G."/>
            <person name="Waterman M.S."/>
            <person name="Eichler E.E."/>
            <person name="Adams M.D."/>
            <person name="Hunkapiller M.W."/>
            <person name="Myers E.W."/>
            <person name="Venter J.C."/>
        </authorList>
    </citation>
    <scope>NUCLEOTIDE SEQUENCE</scope>
</reference>
<dbReference type="EMBL" id="CH471075">
    <property type="protein sequence ID" value="EAX08366.1"/>
    <property type="molecule type" value="Genomic_DNA"/>
</dbReference>
<reference evidence="2" key="2">
    <citation type="journal article" date="2001" name="Science">
        <title>The sequence of the human genome.</title>
        <authorList>
            <person name="Venter J.C."/>
            <person name="Adams M.D."/>
            <person name="Myers E.W."/>
            <person name="Li P.W."/>
            <person name="Mural R.J."/>
            <person name="Sutton G.G."/>
            <person name="Smith H.O."/>
            <person name="Yandell M."/>
            <person name="Evans C.A."/>
            <person name="Holt R.A."/>
            <person name="Gocayne J.D."/>
            <person name="Amanatides P."/>
            <person name="Ballew R.M."/>
            <person name="Huson D.H."/>
            <person name="Wortman J.R."/>
            <person name="Zhang Q."/>
            <person name="Kodira C.D."/>
            <person name="Zheng X.H."/>
            <person name="Chen L."/>
            <person name="Skupski M."/>
            <person name="Subramanian G."/>
            <person name="Thomas P.D."/>
            <person name="Zhang J."/>
            <person name="Gabor Miklos G.L."/>
            <person name="Nelson C."/>
            <person name="Broder S."/>
            <person name="Clark A.G."/>
            <person name="Nadeau J."/>
            <person name="McKusick V.A."/>
            <person name="Zinder N."/>
            <person name="Levine A.J."/>
            <person name="Roberts R.J."/>
            <person name="Simon M."/>
            <person name="Slayman C."/>
            <person name="Hunkapiller M."/>
            <person name="Bolanos R."/>
            <person name="Delcher A."/>
            <person name="Dew I."/>
            <person name="Fasulo D."/>
            <person name="Flanigan M."/>
            <person name="Florea L."/>
            <person name="Halpern A."/>
            <person name="Hannenhalli S."/>
            <person name="Kravitz S."/>
            <person name="Levy S."/>
            <person name="Mobarry C."/>
            <person name="Reinert K."/>
            <person name="Remington K."/>
            <person name="Abu-Threideh J."/>
            <person name="Beasley E."/>
            <person name="Biddick K."/>
            <person name="Bonazzi V."/>
            <person name="Brandon R."/>
            <person name="Cargill M."/>
            <person name="Chandramouliswaran I."/>
            <person name="Charlab R."/>
            <person name="Chaturvedi K."/>
            <person name="Deng Z."/>
            <person name="Di Francesco V."/>
            <person name="Dunn P."/>
            <person name="Eilbeck K."/>
            <person name="Evangelista C."/>
            <person name="Gabrielian A.E."/>
            <person name="Gan W."/>
            <person name="Ge W."/>
            <person name="Gong F."/>
            <person name="Gu Z."/>
            <person name="Guan P."/>
            <person name="Heiman T.J."/>
            <person name="Higgins M.E."/>
            <person name="Ji R.R."/>
            <person name="Ke Z."/>
            <person name="Ketchum K.A."/>
            <person name="Lai Z."/>
            <person name="Lei Y."/>
            <person name="Li Z."/>
            <person name="Li J."/>
            <person name="Liang Y."/>
            <person name="Lin X."/>
            <person name="Lu F."/>
            <person name="Merkulov G.V."/>
            <person name="Milshina N."/>
            <person name="Moore H.M."/>
            <person name="Naik A.K."/>
            <person name="Narayan V.A."/>
            <person name="Neelam B."/>
            <person name="Nusskern D."/>
            <person name="Rusch D.B."/>
            <person name="Salzberg S."/>
            <person name="Shao W."/>
            <person name="Shue B."/>
            <person name="Sun J."/>
            <person name="Wang Z."/>
            <person name="Wang A."/>
            <person name="Wang X."/>
            <person name="Wang J."/>
            <person name="Wei M."/>
            <person name="Wides R."/>
            <person name="Xiao C."/>
            <person name="Yan C."/>
            <person name="Yao A."/>
            <person name="Ye J."/>
            <person name="Zhan M."/>
            <person name="Zhang W."/>
            <person name="Zhang H."/>
            <person name="Zhao Q."/>
            <person name="Zheng L."/>
            <person name="Zhong F."/>
            <person name="Zhong W."/>
            <person name="Zhu S."/>
            <person name="Zhao S."/>
            <person name="Gilbert D."/>
            <person name="Baumhueter S."/>
            <person name="Spier G."/>
            <person name="Carter C."/>
            <person name="Cravchik A."/>
            <person name="Woodage T."/>
            <person name="Ali F."/>
            <person name="An H."/>
            <person name="Awe A."/>
            <person name="Baldwin D."/>
            <person name="Baden H."/>
            <person name="Barnstead M."/>
            <person name="Barrow I."/>
            <person name="Beeson K."/>
            <person name="Busam D."/>
            <person name="Carver A."/>
            <person name="Center A."/>
            <person name="Cheng M.L."/>
            <person name="Curry L."/>
            <person name="Danaher S."/>
            <person name="Davenport L."/>
            <person name="Desilets R."/>
            <person name="Dietz S."/>
            <person name="Dodson K."/>
            <person name="Doup L."/>
            <person name="Ferriera S."/>
            <person name="Garg N."/>
            <person name="Gluecksmann A."/>
            <person name="Hart B."/>
            <person name="Haynes J."/>
            <person name="Haynes C."/>
            <person name="Heiner C."/>
            <person name="Hladun S."/>
            <person name="Hostin D."/>
            <person name="Houck J."/>
            <person name="Howland T."/>
            <person name="Ibegwam C."/>
            <person name="Johnson J."/>
            <person name="Kalush F."/>
            <person name="Kline L."/>
            <person name="Koduru S."/>
            <person name="Love A."/>
            <person name="Mann F."/>
            <person name="May D."/>
            <person name="McCawley S."/>
            <person name="McIntosh T."/>
            <person name="McMullen I."/>
            <person name="Moy M."/>
            <person name="Moy L."/>
            <person name="Murphy B."/>
            <person name="Nelson K."/>
            <person name="Pfannkoch C."/>
            <person name="Pratts E."/>
            <person name="Puri V."/>
            <person name="Qureshi H."/>
            <person name="Reardon M."/>
            <person name="Rodriguez R."/>
            <person name="Rogers Y.H."/>
            <person name="Romblad D."/>
            <person name="Ruhfel B."/>
            <person name="Scott R."/>
            <person name="Sitter C."/>
            <person name="Smallwood M."/>
            <person name="Stewart E."/>
            <person name="Strong R."/>
            <person name="Suh E."/>
            <person name="Thomas R."/>
            <person name="Tint N.N."/>
            <person name="Tse S."/>
            <person name="Vech C."/>
            <person name="Wang G."/>
            <person name="Wetter J."/>
            <person name="Williams S."/>
            <person name="Williams M."/>
            <person name="Windsor S."/>
            <person name="Winn-Deen E."/>
            <person name="Wolfe K."/>
            <person name="Zaveri J."/>
            <person name="Zaveri K."/>
            <person name="Abril J.F."/>
            <person name="Guigo R."/>
            <person name="Campbell M.J."/>
            <person name="Sjolander K.V."/>
            <person name="Karlak B."/>
            <person name="Kejariwal A."/>
            <person name="Mi H."/>
            <person name="Lazareva B."/>
            <person name="Hatton T."/>
            <person name="Narechania A."/>
            <person name="Diemer K."/>
            <person name="Muruganujan A."/>
            <person name="Guo N."/>
            <person name="Sato S."/>
            <person name="Bafna V."/>
            <person name="Istrail S."/>
            <person name="Lippert R."/>
            <person name="Schwartz R."/>
            <person name="Walenz B."/>
            <person name="Yooseph S."/>
            <person name="Allen D."/>
            <person name="Basu A."/>
            <person name="Baxendale J."/>
            <person name="Blick L."/>
            <person name="Caminha M."/>
            <person name="Carnes-Stine J."/>
            <person name="Caulk P."/>
            <person name="Chiang Y.H."/>
            <person name="Coyne M."/>
            <person name="Dahlke C."/>
            <person name="Mays A."/>
            <person name="Dombroski M."/>
            <person name="Donnelly M."/>
            <person name="Ely D."/>
            <person name="Esparham S."/>
            <person name="Fosler C."/>
            <person name="Gire H."/>
            <person name="Glanowski S."/>
            <person name="Glasser K."/>
            <person name="Glodek A."/>
            <person name="Gorokhov M."/>
            <person name="Graham K."/>
            <person name="Gropman B."/>
            <person name="Harris M."/>
            <person name="Heil J."/>
            <person name="Henderson S."/>
            <person name="Hoover J."/>
            <person name="Jennings D."/>
            <person name="Jordan C."/>
            <person name="Jordan J."/>
            <person name="Kasha J."/>
            <person name="Kagan L."/>
            <person name="Kraft C."/>
            <person name="Levitsky A."/>
            <person name="Lewis M."/>
            <person name="Liu X."/>
            <person name="Lopez J."/>
            <person name="Ma D."/>
            <person name="Majoros W."/>
            <person name="McDaniel J."/>
            <person name="Murphy S."/>
            <person name="Newman M."/>
            <person name="Nguyen T."/>
            <person name="Nguyen N."/>
            <person name="Nodell M."/>
            <person name="Pan S."/>
            <person name="Peck J."/>
            <person name="Peterson M."/>
            <person name="Rowe W."/>
            <person name="Sanders R."/>
            <person name="Scott J."/>
            <person name="Simpson M."/>
            <person name="Smith T."/>
            <person name="Sprague A."/>
            <person name="Stockwell T."/>
            <person name="Turner R."/>
            <person name="Venter E."/>
            <person name="Wang M."/>
            <person name="Wen M."/>
            <person name="Wu D."/>
            <person name="Wu M."/>
            <person name="Xia A."/>
            <person name="Zandieh A."/>
            <person name="Zhu X."/>
        </authorList>
    </citation>
    <scope>NUCLEOTIDE SEQUENCE</scope>
</reference>